<dbReference type="EMBL" id="BMJQ01000022">
    <property type="protein sequence ID" value="GGF45577.1"/>
    <property type="molecule type" value="Genomic_DNA"/>
</dbReference>
<dbReference type="RefSeq" id="WP_189051876.1">
    <property type="nucleotide sequence ID" value="NZ_BMJQ01000022.1"/>
</dbReference>
<keyword evidence="2" id="KW-1185">Reference proteome</keyword>
<dbReference type="AlphaFoldDB" id="A0A8J3E7N0"/>
<evidence type="ECO:0000313" key="1">
    <source>
        <dbReference type="EMBL" id="GGF45577.1"/>
    </source>
</evidence>
<evidence type="ECO:0000313" key="2">
    <source>
        <dbReference type="Proteomes" id="UP000646365"/>
    </source>
</evidence>
<organism evidence="1 2">
    <name type="scientific">Aliidongia dinghuensis</name>
    <dbReference type="NCBI Taxonomy" id="1867774"/>
    <lineage>
        <taxon>Bacteria</taxon>
        <taxon>Pseudomonadati</taxon>
        <taxon>Pseudomonadota</taxon>
        <taxon>Alphaproteobacteria</taxon>
        <taxon>Rhodospirillales</taxon>
        <taxon>Dongiaceae</taxon>
        <taxon>Aliidongia</taxon>
    </lineage>
</organism>
<reference evidence="1" key="1">
    <citation type="journal article" date="2014" name="Int. J. Syst. Evol. Microbiol.">
        <title>Complete genome sequence of Corynebacterium casei LMG S-19264T (=DSM 44701T), isolated from a smear-ripened cheese.</title>
        <authorList>
            <consortium name="US DOE Joint Genome Institute (JGI-PGF)"/>
            <person name="Walter F."/>
            <person name="Albersmeier A."/>
            <person name="Kalinowski J."/>
            <person name="Ruckert C."/>
        </authorList>
    </citation>
    <scope>NUCLEOTIDE SEQUENCE</scope>
    <source>
        <strain evidence="1">CGMCC 1.15725</strain>
    </source>
</reference>
<dbReference type="InterPro" id="IPR032349">
    <property type="entry name" value="DUF4865"/>
</dbReference>
<protein>
    <submittedName>
        <fullName evidence="1">DUF4865 domain-containing protein</fullName>
    </submittedName>
</protein>
<comment type="caution">
    <text evidence="1">The sequence shown here is derived from an EMBL/GenBank/DDBJ whole genome shotgun (WGS) entry which is preliminary data.</text>
</comment>
<sequence>MFAMQYEITLPADYDMAIIRRRVAERGHLLDDFAGLGLKTYLICERGKAGSEVNQYAPFYLWPRVESLWPFVAGPGFKGLTESFGWVAIRSWAGLDIAIRPDFAADAVAGATRQRLPVAPGTDLATLRRTEAERQDSLVARPDGPLLHATALDLERWELLRFALWRAAAEPPDGPVQRYQVLHLSCPDMAHLKGSTAPFPRG</sequence>
<name>A0A8J3E7N0_9PROT</name>
<dbReference type="Pfam" id="PF16157">
    <property type="entry name" value="DUF4865"/>
    <property type="match status" value="1"/>
</dbReference>
<dbReference type="Proteomes" id="UP000646365">
    <property type="component" value="Unassembled WGS sequence"/>
</dbReference>
<reference evidence="1" key="2">
    <citation type="submission" date="2020-09" db="EMBL/GenBank/DDBJ databases">
        <authorList>
            <person name="Sun Q."/>
            <person name="Zhou Y."/>
        </authorList>
    </citation>
    <scope>NUCLEOTIDE SEQUENCE</scope>
    <source>
        <strain evidence="1">CGMCC 1.15725</strain>
    </source>
</reference>
<accession>A0A8J3E7N0</accession>
<proteinExistence type="predicted"/>
<gene>
    <name evidence="1" type="ORF">GCM10011611_60010</name>
</gene>